<dbReference type="EMBL" id="JAENGY010003349">
    <property type="protein sequence ID" value="KAG6941942.1"/>
    <property type="molecule type" value="Genomic_DNA"/>
</dbReference>
<feature type="region of interest" description="Disordered" evidence="2">
    <location>
        <begin position="1"/>
        <end position="22"/>
    </location>
</feature>
<protein>
    <recommendedName>
        <fullName evidence="3">HTH CENPB-type domain-containing protein</fullName>
    </recommendedName>
</protein>
<reference evidence="4" key="1">
    <citation type="submission" date="2021-01" db="EMBL/GenBank/DDBJ databases">
        <title>Phytophthora aleatoria, a newly-described species from Pinus radiata is distinct from Phytophthora cactorum isolates based on comparative genomics.</title>
        <authorList>
            <person name="Mcdougal R."/>
            <person name="Panda P."/>
            <person name="Williams N."/>
            <person name="Studholme D.J."/>
        </authorList>
    </citation>
    <scope>NUCLEOTIDE SEQUENCE</scope>
    <source>
        <strain evidence="4">NZFS 4037</strain>
    </source>
</reference>
<dbReference type="AlphaFoldDB" id="A0A8J5IW82"/>
<evidence type="ECO:0000259" key="3">
    <source>
        <dbReference type="PROSITE" id="PS51253"/>
    </source>
</evidence>
<dbReference type="GO" id="GO:0003677">
    <property type="term" value="F:DNA binding"/>
    <property type="evidence" value="ECO:0007669"/>
    <property type="project" value="UniProtKB-KW"/>
</dbReference>
<evidence type="ECO:0000256" key="2">
    <source>
        <dbReference type="SAM" id="MobiDB-lite"/>
    </source>
</evidence>
<feature type="compositionally biased region" description="Basic and acidic residues" evidence="2">
    <location>
        <begin position="9"/>
        <end position="22"/>
    </location>
</feature>
<dbReference type="SMART" id="SM00674">
    <property type="entry name" value="CENPB"/>
    <property type="match status" value="1"/>
</dbReference>
<gene>
    <name evidence="4" type="ORF">JG688_00018393</name>
</gene>
<dbReference type="PROSITE" id="PS51253">
    <property type="entry name" value="HTH_CENPB"/>
    <property type="match status" value="1"/>
</dbReference>
<keyword evidence="1" id="KW-0238">DNA-binding</keyword>
<evidence type="ECO:0000313" key="5">
    <source>
        <dbReference type="Proteomes" id="UP000709295"/>
    </source>
</evidence>
<proteinExistence type="predicted"/>
<accession>A0A8J5IW82</accession>
<evidence type="ECO:0000313" key="4">
    <source>
        <dbReference type="EMBL" id="KAG6941942.1"/>
    </source>
</evidence>
<feature type="region of interest" description="Disordered" evidence="2">
    <location>
        <begin position="215"/>
        <end position="239"/>
    </location>
</feature>
<dbReference type="Pfam" id="PF03221">
    <property type="entry name" value="HTH_Tnp_Tc5"/>
    <property type="match status" value="1"/>
</dbReference>
<keyword evidence="5" id="KW-1185">Reference proteome</keyword>
<evidence type="ECO:0000256" key="1">
    <source>
        <dbReference type="ARBA" id="ARBA00023125"/>
    </source>
</evidence>
<sequence>MAPKRPGRTRGENGKGRHQDMVKRRVDTYQVRLAAINHYREHRNMDDTLAKFYPGVEGALGDTKHKSIYLWEKKRARIEEICTTTKGGQLKIVRDLGTATVLSHDAERKIVQWIGELREQGAPVSAFMLKSKALDIAAEEGLPRDAFKASWTFRRFFLRRHLLSLRRHTRQGQKPPADSNAARLEFREKVLQLMEKHGVDRVTTPTRQLCSLSTCPSKLSRGGAQKRCGYGAPERRKSE</sequence>
<feature type="domain" description="HTH CENPB-type" evidence="3">
    <location>
        <begin position="94"/>
        <end position="167"/>
    </location>
</feature>
<name>A0A8J5IW82_9STRA</name>
<dbReference type="InterPro" id="IPR006600">
    <property type="entry name" value="HTH_CenpB_DNA-bd_dom"/>
</dbReference>
<organism evidence="4 5">
    <name type="scientific">Phytophthora aleatoria</name>
    <dbReference type="NCBI Taxonomy" id="2496075"/>
    <lineage>
        <taxon>Eukaryota</taxon>
        <taxon>Sar</taxon>
        <taxon>Stramenopiles</taxon>
        <taxon>Oomycota</taxon>
        <taxon>Peronosporomycetes</taxon>
        <taxon>Peronosporales</taxon>
        <taxon>Peronosporaceae</taxon>
        <taxon>Phytophthora</taxon>
    </lineage>
</organism>
<dbReference type="Proteomes" id="UP000709295">
    <property type="component" value="Unassembled WGS sequence"/>
</dbReference>
<comment type="caution">
    <text evidence="4">The sequence shown here is derived from an EMBL/GenBank/DDBJ whole genome shotgun (WGS) entry which is preliminary data.</text>
</comment>